<dbReference type="GO" id="GO:0016787">
    <property type="term" value="F:hydrolase activity"/>
    <property type="evidence" value="ECO:0007669"/>
    <property type="project" value="UniProtKB-KW"/>
</dbReference>
<evidence type="ECO:0000256" key="1">
    <source>
        <dbReference type="ARBA" id="ARBA00022801"/>
    </source>
</evidence>
<proteinExistence type="predicted"/>
<dbReference type="EMBL" id="MVHV01000021">
    <property type="protein sequence ID" value="ORA79637.1"/>
    <property type="molecule type" value="Genomic_DNA"/>
</dbReference>
<dbReference type="InterPro" id="IPR050300">
    <property type="entry name" value="GDXG_lipolytic_enzyme"/>
</dbReference>
<evidence type="ECO:0000259" key="2">
    <source>
        <dbReference type="Pfam" id="PF07859"/>
    </source>
</evidence>
<dbReference type="InterPro" id="IPR029058">
    <property type="entry name" value="AB_hydrolase_fold"/>
</dbReference>
<dbReference type="Gene3D" id="3.40.50.1820">
    <property type="entry name" value="alpha/beta hydrolase"/>
    <property type="match status" value="1"/>
</dbReference>
<evidence type="ECO:0000313" key="4">
    <source>
        <dbReference type="Proteomes" id="UP000243140"/>
    </source>
</evidence>
<dbReference type="PANTHER" id="PTHR48081:SF8">
    <property type="entry name" value="ALPHA_BETA HYDROLASE FOLD-3 DOMAIN-CONTAINING PROTEIN-RELATED"/>
    <property type="match status" value="1"/>
</dbReference>
<accession>A0ABX3SN20</accession>
<keyword evidence="1 3" id="KW-0378">Hydrolase</keyword>
<keyword evidence="4" id="KW-1185">Reference proteome</keyword>
<sequence>MATPLGVRAKAAVVRGLFASPRPIRRWLAGAPLRIDGQELDLDAQLAIRLKNASGSDVFAGPIGKARARYDELPRLIGYEPPAPVAVREIIMPAEHGDIPATLYTPTDAPEPSGLLVYTHGGGFSVGSRRSHDPVARYLAHHAGVRVLSVDYRRAPEHPFPAAVDDALDAFDHAHRHATDLGVDPDRIAVGGDSAGGNLAAVTAQQAVRRGGPVPAFQLLMYPPTDLGTRRPSHDLFAEGSTFTDRDLQWAMANYIPPGIDLSDPRLSPLHGEVNGLPPAYIASAGFDPIRDDGVAYADKLRAAGVPVALSRQPDLPHGYLNFVGLGGRCVEAASEAAGALRLGLAVGSGSPAQGRAGELVGIGDIP</sequence>
<dbReference type="PANTHER" id="PTHR48081">
    <property type="entry name" value="AB HYDROLASE SUPERFAMILY PROTEIN C4A8.06C"/>
    <property type="match status" value="1"/>
</dbReference>
<dbReference type="RefSeq" id="WP_071513309.1">
    <property type="nucleotide sequence ID" value="NZ_CP060015.1"/>
</dbReference>
<organism evidence="3 4">
    <name type="scientific">Mycobacterium malmoense</name>
    <dbReference type="NCBI Taxonomy" id="1780"/>
    <lineage>
        <taxon>Bacteria</taxon>
        <taxon>Bacillati</taxon>
        <taxon>Actinomycetota</taxon>
        <taxon>Actinomycetes</taxon>
        <taxon>Mycobacteriales</taxon>
        <taxon>Mycobacteriaceae</taxon>
        <taxon>Mycobacterium</taxon>
    </lineage>
</organism>
<dbReference type="Proteomes" id="UP000243140">
    <property type="component" value="Unassembled WGS sequence"/>
</dbReference>
<dbReference type="InterPro" id="IPR013094">
    <property type="entry name" value="AB_hydrolase_3"/>
</dbReference>
<reference evidence="3 4" key="1">
    <citation type="submission" date="2017-02" db="EMBL/GenBank/DDBJ databases">
        <title>The new phylogeny of genus Mycobacterium.</title>
        <authorList>
            <person name="Tortoli E."/>
            <person name="Trovato A."/>
            <person name="Cirillo D.M."/>
        </authorList>
    </citation>
    <scope>NUCLEOTIDE SEQUENCE [LARGE SCALE GENOMIC DNA]</scope>
    <source>
        <strain evidence="3 4">IP1130001</strain>
    </source>
</reference>
<dbReference type="Pfam" id="PF07859">
    <property type="entry name" value="Abhydrolase_3"/>
    <property type="match status" value="1"/>
</dbReference>
<evidence type="ECO:0000313" key="3">
    <source>
        <dbReference type="EMBL" id="ORA79637.1"/>
    </source>
</evidence>
<dbReference type="SUPFAM" id="SSF53474">
    <property type="entry name" value="alpha/beta-Hydrolases"/>
    <property type="match status" value="1"/>
</dbReference>
<protein>
    <submittedName>
        <fullName evidence="3">Alpha/beta hydrolase</fullName>
    </submittedName>
</protein>
<name>A0ABX3SN20_MYCMA</name>
<feature type="domain" description="Alpha/beta hydrolase fold-3" evidence="2">
    <location>
        <begin position="116"/>
        <end position="321"/>
    </location>
</feature>
<gene>
    <name evidence="3" type="ORF">BST29_18830</name>
</gene>
<comment type="caution">
    <text evidence="3">The sequence shown here is derived from an EMBL/GenBank/DDBJ whole genome shotgun (WGS) entry which is preliminary data.</text>
</comment>